<sequence>MRYNGTFKYKEIQDEQIDPNTGFIVSEPQTGDWMDGCECQIETFVPAKQKIGTDGQMHQYTYDVLIPKCFKGNLDIATPVQITSEDGKVAVFEIQGVDNLNRRYIEIWG</sequence>
<protein>
    <submittedName>
        <fullName evidence="1">Uncharacterized protein</fullName>
    </submittedName>
</protein>
<organism evidence="1 2">
    <name type="scientific">Mediterranea massiliensis</name>
    <dbReference type="NCBI Taxonomy" id="1841865"/>
    <lineage>
        <taxon>Bacteria</taxon>
        <taxon>Pseudomonadati</taxon>
        <taxon>Bacteroidota</taxon>
        <taxon>Bacteroidia</taxon>
        <taxon>Bacteroidales</taxon>
        <taxon>Bacteroidaceae</taxon>
        <taxon>Mediterranea</taxon>
    </lineage>
</organism>
<comment type="caution">
    <text evidence="1">The sequence shown here is derived from an EMBL/GenBank/DDBJ whole genome shotgun (WGS) entry which is preliminary data.</text>
</comment>
<gene>
    <name evidence="1" type="ORF">H7U35_04350</name>
</gene>
<evidence type="ECO:0000313" key="1">
    <source>
        <dbReference type="EMBL" id="MBM6734461.1"/>
    </source>
</evidence>
<evidence type="ECO:0000313" key="2">
    <source>
        <dbReference type="Proteomes" id="UP000766986"/>
    </source>
</evidence>
<dbReference type="RefSeq" id="WP_087207085.1">
    <property type="nucleotide sequence ID" value="NZ_JACLYZ010000006.1"/>
</dbReference>
<reference evidence="1 2" key="1">
    <citation type="journal article" date="2021" name="Sci. Rep.">
        <title>The distribution of antibiotic resistance genes in chicken gut microbiota commensals.</title>
        <authorList>
            <person name="Juricova H."/>
            <person name="Matiasovicova J."/>
            <person name="Kubasova T."/>
            <person name="Cejkova D."/>
            <person name="Rychlik I."/>
        </authorList>
    </citation>
    <scope>NUCLEOTIDE SEQUENCE [LARGE SCALE GENOMIC DNA]</scope>
    <source>
        <strain evidence="1 2">An772</strain>
    </source>
</reference>
<accession>A0ABS2DYK5</accession>
<proteinExistence type="predicted"/>
<keyword evidence="2" id="KW-1185">Reference proteome</keyword>
<dbReference type="Proteomes" id="UP000766986">
    <property type="component" value="Unassembled WGS sequence"/>
</dbReference>
<dbReference type="EMBL" id="JACLYZ010000006">
    <property type="protein sequence ID" value="MBM6734461.1"/>
    <property type="molecule type" value="Genomic_DNA"/>
</dbReference>
<name>A0ABS2DYK5_9BACT</name>